<keyword evidence="4" id="KW-0378">Hydrolase</keyword>
<dbReference type="InterPro" id="IPR037103">
    <property type="entry name" value="Tubulin/FtsZ-like_C"/>
</dbReference>
<dbReference type="PRINTS" id="PR01161">
    <property type="entry name" value="TUBULIN"/>
</dbReference>
<dbReference type="Pfam" id="PF00091">
    <property type="entry name" value="Tubulin"/>
    <property type="match status" value="1"/>
</dbReference>
<dbReference type="InterPro" id="IPR002452">
    <property type="entry name" value="Alpha_tubulin"/>
</dbReference>
<keyword evidence="10" id="KW-1185">Reference proteome</keyword>
<comment type="caution">
    <text evidence="9">The sequence shown here is derived from an EMBL/GenBank/DDBJ whole genome shotgun (WGS) entry which is preliminary data.</text>
</comment>
<keyword evidence="3" id="KW-0547">Nucleotide-binding</keyword>
<dbReference type="CDD" id="cd02186">
    <property type="entry name" value="alpha_tubulin"/>
    <property type="match status" value="1"/>
</dbReference>
<dbReference type="Gene3D" id="3.40.50.1440">
    <property type="entry name" value="Tubulin/FtsZ, GTPase domain"/>
    <property type="match status" value="1"/>
</dbReference>
<accession>W6U6T7</accession>
<dbReference type="GO" id="GO:0007017">
    <property type="term" value="P:microtubule-based process"/>
    <property type="evidence" value="ECO:0007669"/>
    <property type="project" value="InterPro"/>
</dbReference>
<dbReference type="InterPro" id="IPR036525">
    <property type="entry name" value="Tubulin/FtsZ_GTPase_sf"/>
</dbReference>
<evidence type="ECO:0000259" key="7">
    <source>
        <dbReference type="SMART" id="SM00864"/>
    </source>
</evidence>
<proteinExistence type="inferred from homology"/>
<sequence length="566" mass="63025">MIWSVPADPRFTTCRARPFRSLVGSPCDRAKFKPGKSIPDYFLLRRAHIGWTPRMPLGEVISVFAGQCGTQVSQAVWELMAVEHGVGPDGMLIDPSAETDYDKQSGNVFFMVDNKDRYVPRTTIVDTEPTVIDEVRCGLYRTMFNPRGLISGLEDMANNFGRGYYGVPQTLIDATINSIRKEVEHTDLLQAILFCHAYGGGTGGGTACRIAELMDTEFMKIPKIEIAVFPDHQKSCCVVEPYNAILCCSTLDDISTFSVLCENEALTDICTKKLGIERPAFSHLNRVIAQATSGFTATLRHEGPVTASLLQLQTNLVPFPRLRYLQLGIAPLCTADVMSHEAFTVPELTLKCFEKENQMNTCDPKNSVMMACALLYRGDVPIKEITDSIEIFKKRSIVGLVDWCPTGFKVGVVERPPAVVKQSGLGKTCRQLTAVYNSTLVIEPFKCILHRFSTLLAKKAFVHWFLQEGMEEAEFCECADDVQAIMNDYIFIENCFNTGAECAEPPTVDRRFNNPCRGEEEEEEEEEECAAEDCMNCDLDDMFDDEDDGCDDDCGENEGKNGVCNL</sequence>
<evidence type="ECO:0000313" key="9">
    <source>
        <dbReference type="EMBL" id="EUB56930.1"/>
    </source>
</evidence>
<dbReference type="InterPro" id="IPR008280">
    <property type="entry name" value="Tub_FtsZ_C"/>
</dbReference>
<dbReference type="CTD" id="36343882"/>
<dbReference type="SMART" id="SM00865">
    <property type="entry name" value="Tubulin_C"/>
    <property type="match status" value="1"/>
</dbReference>
<organism evidence="9 10">
    <name type="scientific">Echinococcus granulosus</name>
    <name type="common">Hydatid tapeworm</name>
    <dbReference type="NCBI Taxonomy" id="6210"/>
    <lineage>
        <taxon>Eukaryota</taxon>
        <taxon>Metazoa</taxon>
        <taxon>Spiralia</taxon>
        <taxon>Lophotrochozoa</taxon>
        <taxon>Platyhelminthes</taxon>
        <taxon>Cestoda</taxon>
        <taxon>Eucestoda</taxon>
        <taxon>Cyclophyllidea</taxon>
        <taxon>Taeniidae</taxon>
        <taxon>Echinococcus</taxon>
        <taxon>Echinococcus granulosus group</taxon>
    </lineage>
</organism>
<gene>
    <name evidence="9" type="ORF">EGR_08167</name>
</gene>
<dbReference type="Gene3D" id="3.30.1330.20">
    <property type="entry name" value="Tubulin/FtsZ, C-terminal domain"/>
    <property type="match status" value="1"/>
</dbReference>
<dbReference type="Gene3D" id="1.10.287.600">
    <property type="entry name" value="Helix hairpin bin"/>
    <property type="match status" value="1"/>
</dbReference>
<feature type="domain" description="Tubulin/FtsZ GTPase" evidence="7">
    <location>
        <begin position="106"/>
        <end position="303"/>
    </location>
</feature>
<evidence type="ECO:0000256" key="4">
    <source>
        <dbReference type="ARBA" id="ARBA00022801"/>
    </source>
</evidence>
<reference evidence="9 10" key="1">
    <citation type="journal article" date="2013" name="Nat. Genet.">
        <title>The genome of the hydatid tapeworm Echinococcus granulosus.</title>
        <authorList>
            <person name="Zheng H."/>
            <person name="Zhang W."/>
            <person name="Zhang L."/>
            <person name="Zhang Z."/>
            <person name="Li J."/>
            <person name="Lu G."/>
            <person name="Zhu Y."/>
            <person name="Wang Y."/>
            <person name="Huang Y."/>
            <person name="Liu J."/>
            <person name="Kang H."/>
            <person name="Chen J."/>
            <person name="Wang L."/>
            <person name="Chen A."/>
            <person name="Yu S."/>
            <person name="Gao Z."/>
            <person name="Jin L."/>
            <person name="Gu W."/>
            <person name="Wang Z."/>
            <person name="Zhao L."/>
            <person name="Shi B."/>
            <person name="Wen H."/>
            <person name="Lin R."/>
            <person name="Jones M.K."/>
            <person name="Brejova B."/>
            <person name="Vinar T."/>
            <person name="Zhao G."/>
            <person name="McManus D.P."/>
            <person name="Chen Z."/>
            <person name="Zhou Y."/>
            <person name="Wang S."/>
        </authorList>
    </citation>
    <scope>NUCLEOTIDE SEQUENCE [LARGE SCALE GENOMIC DNA]</scope>
</reference>
<dbReference type="SUPFAM" id="SSF55307">
    <property type="entry name" value="Tubulin C-terminal domain-like"/>
    <property type="match status" value="1"/>
</dbReference>
<evidence type="ECO:0000256" key="5">
    <source>
        <dbReference type="ARBA" id="ARBA00023134"/>
    </source>
</evidence>
<dbReference type="GO" id="GO:0016787">
    <property type="term" value="F:hydrolase activity"/>
    <property type="evidence" value="ECO:0007669"/>
    <property type="project" value="UniProtKB-KW"/>
</dbReference>
<dbReference type="PANTHER" id="PTHR11588">
    <property type="entry name" value="TUBULIN"/>
    <property type="match status" value="1"/>
</dbReference>
<dbReference type="GO" id="GO:0005874">
    <property type="term" value="C:microtubule"/>
    <property type="evidence" value="ECO:0007669"/>
    <property type="project" value="UniProtKB-KW"/>
</dbReference>
<dbReference type="AlphaFoldDB" id="W6U6T7"/>
<dbReference type="InterPro" id="IPR000217">
    <property type="entry name" value="Tubulin"/>
</dbReference>
<dbReference type="GO" id="GO:0005525">
    <property type="term" value="F:GTP binding"/>
    <property type="evidence" value="ECO:0007669"/>
    <property type="project" value="UniProtKB-KW"/>
</dbReference>
<evidence type="ECO:0000256" key="1">
    <source>
        <dbReference type="ARBA" id="ARBA00009636"/>
    </source>
</evidence>
<comment type="similarity">
    <text evidence="1">Belongs to the tubulin family.</text>
</comment>
<name>W6U6T7_ECHGR</name>
<dbReference type="GO" id="GO:0005200">
    <property type="term" value="F:structural constituent of cytoskeleton"/>
    <property type="evidence" value="ECO:0007669"/>
    <property type="project" value="InterPro"/>
</dbReference>
<keyword evidence="2" id="KW-0493">Microtubule</keyword>
<dbReference type="OrthoDB" id="6257981at2759"/>
<dbReference type="InterPro" id="IPR023123">
    <property type="entry name" value="Tubulin_C"/>
</dbReference>
<keyword evidence="5" id="KW-0342">GTP-binding</keyword>
<dbReference type="EMBL" id="APAU02000098">
    <property type="protein sequence ID" value="EUB56930.1"/>
    <property type="molecule type" value="Genomic_DNA"/>
</dbReference>
<dbReference type="SUPFAM" id="SSF52490">
    <property type="entry name" value="Tubulin nucleotide-binding domain-like"/>
    <property type="match status" value="1"/>
</dbReference>
<dbReference type="GeneID" id="36343882"/>
<dbReference type="InterPro" id="IPR018316">
    <property type="entry name" value="Tubulin/FtsZ_2-layer-sand-dom"/>
</dbReference>
<dbReference type="STRING" id="6210.W6U6T7"/>
<evidence type="ECO:0000256" key="3">
    <source>
        <dbReference type="ARBA" id="ARBA00022741"/>
    </source>
</evidence>
<dbReference type="RefSeq" id="XP_024348126.1">
    <property type="nucleotide sequence ID" value="XM_024497416.1"/>
</dbReference>
<dbReference type="InterPro" id="IPR003008">
    <property type="entry name" value="Tubulin_FtsZ_GTPase"/>
</dbReference>
<evidence type="ECO:0000313" key="10">
    <source>
        <dbReference type="Proteomes" id="UP000019149"/>
    </source>
</evidence>
<evidence type="ECO:0000259" key="8">
    <source>
        <dbReference type="SMART" id="SM00865"/>
    </source>
</evidence>
<dbReference type="PRINTS" id="PR01162">
    <property type="entry name" value="ALPHATUBULIN"/>
</dbReference>
<feature type="domain" description="Tubulin/FtsZ 2-layer sandwich" evidence="8">
    <location>
        <begin position="305"/>
        <end position="450"/>
    </location>
</feature>
<protein>
    <submittedName>
        <fullName evidence="9">Tubulin alpha-1 chain</fullName>
    </submittedName>
</protein>
<dbReference type="Proteomes" id="UP000019149">
    <property type="component" value="Unassembled WGS sequence"/>
</dbReference>
<dbReference type="KEGG" id="egl:EGR_08167"/>
<comment type="catalytic activity">
    <reaction evidence="6">
        <text>GTP + H2O = GDP + phosphate + H(+)</text>
        <dbReference type="Rhea" id="RHEA:19669"/>
        <dbReference type="ChEBI" id="CHEBI:15377"/>
        <dbReference type="ChEBI" id="CHEBI:15378"/>
        <dbReference type="ChEBI" id="CHEBI:37565"/>
        <dbReference type="ChEBI" id="CHEBI:43474"/>
        <dbReference type="ChEBI" id="CHEBI:58189"/>
    </reaction>
    <physiologicalReaction direction="left-to-right" evidence="6">
        <dbReference type="Rhea" id="RHEA:19670"/>
    </physiologicalReaction>
</comment>
<evidence type="ECO:0000256" key="2">
    <source>
        <dbReference type="ARBA" id="ARBA00022701"/>
    </source>
</evidence>
<evidence type="ECO:0000256" key="6">
    <source>
        <dbReference type="ARBA" id="ARBA00049117"/>
    </source>
</evidence>
<dbReference type="SMART" id="SM00864">
    <property type="entry name" value="Tubulin"/>
    <property type="match status" value="1"/>
</dbReference>
<dbReference type="Pfam" id="PF03953">
    <property type="entry name" value="Tubulin_C"/>
    <property type="match status" value="1"/>
</dbReference>
<dbReference type="OMA" id="CECADDV"/>